<dbReference type="SMART" id="SM00418">
    <property type="entry name" value="HTH_ARSR"/>
    <property type="match status" value="1"/>
</dbReference>
<reference evidence="5" key="1">
    <citation type="submission" date="2022-01" db="EMBL/GenBank/DDBJ databases">
        <title>Genome-Based Taxonomic Classification of the Phylum Actinobacteria.</title>
        <authorList>
            <person name="Gao Y."/>
        </authorList>
    </citation>
    <scope>NUCLEOTIDE SEQUENCE</scope>
    <source>
        <strain evidence="5">KLBMP 8922</strain>
    </source>
</reference>
<keyword evidence="3" id="KW-0804">Transcription</keyword>
<feature type="domain" description="HTH arsR-type" evidence="4">
    <location>
        <begin position="11"/>
        <end position="107"/>
    </location>
</feature>
<sequence>MKENAARPHLLDADTAATYAAWFKALADPTRVRLVNLLAVERRPMSVGEIVERSEVGQSTVSHHLKLLAEVRFVLAEKRGTSTFYRVNESCLSCFPSAADAVMGHPAPDPAAVPCEEPT</sequence>
<dbReference type="InterPro" id="IPR051081">
    <property type="entry name" value="HTH_MetalResp_TranReg"/>
</dbReference>
<keyword evidence="6" id="KW-1185">Reference proteome</keyword>
<dbReference type="InterPro" id="IPR036390">
    <property type="entry name" value="WH_DNA-bd_sf"/>
</dbReference>
<keyword evidence="1" id="KW-0805">Transcription regulation</keyword>
<dbReference type="SUPFAM" id="SSF46785">
    <property type="entry name" value="Winged helix' DNA-binding domain"/>
    <property type="match status" value="1"/>
</dbReference>
<dbReference type="EMBL" id="JAKFHA010000024">
    <property type="protein sequence ID" value="MCF2531452.1"/>
    <property type="molecule type" value="Genomic_DNA"/>
</dbReference>
<dbReference type="PANTHER" id="PTHR33154">
    <property type="entry name" value="TRANSCRIPTIONAL REGULATOR, ARSR FAMILY"/>
    <property type="match status" value="1"/>
</dbReference>
<dbReference type="Proteomes" id="UP001165378">
    <property type="component" value="Unassembled WGS sequence"/>
</dbReference>
<evidence type="ECO:0000313" key="5">
    <source>
        <dbReference type="EMBL" id="MCF2531452.1"/>
    </source>
</evidence>
<dbReference type="Pfam" id="PF01022">
    <property type="entry name" value="HTH_5"/>
    <property type="match status" value="1"/>
</dbReference>
<dbReference type="PRINTS" id="PR00778">
    <property type="entry name" value="HTHARSR"/>
</dbReference>
<name>A0AA41U527_9ACTN</name>
<proteinExistence type="predicted"/>
<dbReference type="NCBIfam" id="NF033788">
    <property type="entry name" value="HTH_metalloreg"/>
    <property type="match status" value="1"/>
</dbReference>
<dbReference type="Gene3D" id="1.10.10.10">
    <property type="entry name" value="Winged helix-like DNA-binding domain superfamily/Winged helix DNA-binding domain"/>
    <property type="match status" value="1"/>
</dbReference>
<dbReference type="PANTHER" id="PTHR33154:SF33">
    <property type="entry name" value="TRANSCRIPTIONAL REPRESSOR SDPR"/>
    <property type="match status" value="1"/>
</dbReference>
<keyword evidence="2" id="KW-0238">DNA-binding</keyword>
<evidence type="ECO:0000256" key="3">
    <source>
        <dbReference type="ARBA" id="ARBA00023163"/>
    </source>
</evidence>
<dbReference type="PROSITE" id="PS50987">
    <property type="entry name" value="HTH_ARSR_2"/>
    <property type="match status" value="1"/>
</dbReference>
<dbReference type="InterPro" id="IPR011991">
    <property type="entry name" value="ArsR-like_HTH"/>
</dbReference>
<evidence type="ECO:0000313" key="6">
    <source>
        <dbReference type="Proteomes" id="UP001165378"/>
    </source>
</evidence>
<dbReference type="CDD" id="cd00090">
    <property type="entry name" value="HTH_ARSR"/>
    <property type="match status" value="1"/>
</dbReference>
<dbReference type="InterPro" id="IPR001845">
    <property type="entry name" value="HTH_ArsR_DNA-bd_dom"/>
</dbReference>
<evidence type="ECO:0000259" key="4">
    <source>
        <dbReference type="PROSITE" id="PS50987"/>
    </source>
</evidence>
<protein>
    <submittedName>
        <fullName evidence="5">Metalloregulator ArsR/SmtB family transcription factor</fullName>
    </submittedName>
</protein>
<dbReference type="InterPro" id="IPR036388">
    <property type="entry name" value="WH-like_DNA-bd_sf"/>
</dbReference>
<dbReference type="GO" id="GO:0003700">
    <property type="term" value="F:DNA-binding transcription factor activity"/>
    <property type="evidence" value="ECO:0007669"/>
    <property type="project" value="InterPro"/>
</dbReference>
<accession>A0AA41U527</accession>
<evidence type="ECO:0000256" key="2">
    <source>
        <dbReference type="ARBA" id="ARBA00023125"/>
    </source>
</evidence>
<evidence type="ECO:0000256" key="1">
    <source>
        <dbReference type="ARBA" id="ARBA00023015"/>
    </source>
</evidence>
<dbReference type="AlphaFoldDB" id="A0AA41U527"/>
<comment type="caution">
    <text evidence="5">The sequence shown here is derived from an EMBL/GenBank/DDBJ whole genome shotgun (WGS) entry which is preliminary data.</text>
</comment>
<dbReference type="GO" id="GO:0003677">
    <property type="term" value="F:DNA binding"/>
    <property type="evidence" value="ECO:0007669"/>
    <property type="project" value="UniProtKB-KW"/>
</dbReference>
<gene>
    <name evidence="5" type="ORF">LZ495_30130</name>
</gene>
<organism evidence="5 6">
    <name type="scientific">Yinghuangia soli</name>
    <dbReference type="NCBI Taxonomy" id="2908204"/>
    <lineage>
        <taxon>Bacteria</taxon>
        <taxon>Bacillati</taxon>
        <taxon>Actinomycetota</taxon>
        <taxon>Actinomycetes</taxon>
        <taxon>Kitasatosporales</taxon>
        <taxon>Streptomycetaceae</taxon>
        <taxon>Yinghuangia</taxon>
    </lineage>
</organism>
<dbReference type="RefSeq" id="WP_235056208.1">
    <property type="nucleotide sequence ID" value="NZ_JAKFHA010000024.1"/>
</dbReference>